<evidence type="ECO:0000313" key="3">
    <source>
        <dbReference type="Proteomes" id="UP000252355"/>
    </source>
</evidence>
<comment type="caution">
    <text evidence="2">The sequence shown here is derived from an EMBL/GenBank/DDBJ whole genome shotgun (WGS) entry which is preliminary data.</text>
</comment>
<dbReference type="AlphaFoldDB" id="A0A367ZQ41"/>
<dbReference type="Proteomes" id="UP000252355">
    <property type="component" value="Unassembled WGS sequence"/>
</dbReference>
<feature type="compositionally biased region" description="Basic residues" evidence="1">
    <location>
        <begin position="84"/>
        <end position="95"/>
    </location>
</feature>
<organism evidence="2 3">
    <name type="scientific">Candidatus Ozemobacter sibiricus</name>
    <dbReference type="NCBI Taxonomy" id="2268124"/>
    <lineage>
        <taxon>Bacteria</taxon>
        <taxon>Candidatus Ozemobacteria</taxon>
        <taxon>Candidatus Ozemobacterales</taxon>
        <taxon>Candidatus Ozemobacteraceae</taxon>
        <taxon>Candidatus Ozemobacter</taxon>
    </lineage>
</organism>
<proteinExistence type="predicted"/>
<evidence type="ECO:0000313" key="2">
    <source>
        <dbReference type="EMBL" id="RCK79471.1"/>
    </source>
</evidence>
<sequence length="345" mass="37252">MPRHPSHPQKPAAWAEVRRAPRVPRLQARPPVRQVRPGSASRSALPSQRLHGQAPAKGPAPPAESGQAPPGVVPAPRGLWGPRRMARRALPRGRPVRASSAFGPSAQMVRLRQVMEAAPTVPREGRAISPLEQGQEQPRPHKSRKEQERQPARREERPTGSVPWLKEPREALAATTVPRQPRLKPSAADQRVVSAPARSASPVRKRGELHGPERATVGREMARPPPAQGPIRPLAPLRQTEEPLALPPQKEPAPGAVVPGLPRPPGGIRPGMAMETRAETEAGSGAASGAGLEVRRPGWPRQEVRRVSGCLPMLADCHLGLAFPGHRRSRTRRRSSGPGWPALPP</sequence>
<feature type="region of interest" description="Disordered" evidence="1">
    <location>
        <begin position="323"/>
        <end position="345"/>
    </location>
</feature>
<feature type="compositionally biased region" description="Basic residues" evidence="1">
    <location>
        <begin position="325"/>
        <end position="335"/>
    </location>
</feature>
<feature type="region of interest" description="Disordered" evidence="1">
    <location>
        <begin position="1"/>
        <end position="264"/>
    </location>
</feature>
<dbReference type="EMBL" id="QOQW01000012">
    <property type="protein sequence ID" value="RCK79471.1"/>
    <property type="molecule type" value="Genomic_DNA"/>
</dbReference>
<feature type="compositionally biased region" description="Basic and acidic residues" evidence="1">
    <location>
        <begin position="205"/>
        <end position="222"/>
    </location>
</feature>
<gene>
    <name evidence="2" type="ORF">OZSIB_4225</name>
</gene>
<protein>
    <submittedName>
        <fullName evidence="2">Uncharacterized protein</fullName>
    </submittedName>
</protein>
<evidence type="ECO:0000256" key="1">
    <source>
        <dbReference type="SAM" id="MobiDB-lite"/>
    </source>
</evidence>
<name>A0A367ZQ41_9BACT</name>
<reference evidence="2 3" key="1">
    <citation type="submission" date="2018-05" db="EMBL/GenBank/DDBJ databases">
        <title>A metagenomic window into the 2 km-deep terrestrial subsurface aquifer revealed taxonomically and functionally diverse microbial community comprising novel uncultured bacterial lineages.</title>
        <authorList>
            <person name="Kadnikov V.V."/>
            <person name="Mardanov A.V."/>
            <person name="Beletsky A.V."/>
            <person name="Banks D."/>
            <person name="Pimenov N.V."/>
            <person name="Frank Y.A."/>
            <person name="Karnachuk O.V."/>
            <person name="Ravin N.V."/>
        </authorList>
    </citation>
    <scope>NUCLEOTIDE SEQUENCE [LARGE SCALE GENOMIC DNA]</scope>
    <source>
        <strain evidence="2">BY5</strain>
    </source>
</reference>
<accession>A0A367ZQ41</accession>
<feature type="compositionally biased region" description="Basic and acidic residues" evidence="1">
    <location>
        <begin position="145"/>
        <end position="158"/>
    </location>
</feature>